<proteinExistence type="inferred from homology"/>
<evidence type="ECO:0000256" key="9">
    <source>
        <dbReference type="RuleBase" id="RU003357"/>
    </source>
</evidence>
<sequence length="1067" mass="117980">MNRILLLLSFLCLPSLAWAQQPVRGRVVDAADKRPLPGASVAVKNTKTGTLTDAEGYFELPVLSPNPVLLVSFLGYTPQEISLQLPLTAPLVISLRQNETRLREVEVSTGYQQLPPERATGSFARVSEERLNEQVSTGVLSRLEAVANGLTVDRGTDARGRLTVRGLSTIQGPRDPLIVVDNFPYEGDLNNLNPNDVESVTVLKDAAAASIWGARAGNGVIVITTKKGRFNQPLRVAFNTNTTITGKPDLSHIPQMTSADFIDMERMLYERGFYNSQISSTNRTALTPVVELLVQRADGTRSEQEVEAELQALRGLDVRDDFDRYLYGTGVNQQYSLSLSGGSASNSWLLSSGYDRNRDHLDAGYSRLNLRFQNTLRLLKRLEITTGMYYTQSHSSSGKPGYGEVTMLNGNLYPYARFADGAGNPLPVVKDYRQPWREAVGNGRLLDWDYYPLEDYRHSRGSSDLQDVLANAGLHYTLPGGLSADLRYQYERQQTDSEQLADAQSFAARSLVNLYTRLDPATGNPVYAVPVGGILDLGHSTLEAHSARGQLNLDRAFGQHAVTAIAGAELRSTAATGSGTRYYGYDAGNLTFGQVDHNTPHQLLTNGRTALIVPGNTLQSTLSRFVSLYGNAAYTFRERYTLSASARRDASNLFGVLANDRWKPLWSTGLAWNLSEEKFYRVDLLPLLRLRTSYGFSGNVDQRRTAVTTLSYRPNVSPFTGSPMAIFSNYANPELRWETSRMFNLGLDFSFRGERVTGSLAYYRKKGTDLFGRELVDYTSGIGNSITKNVAGMAGSGVDLELDTRNIETPRFTWRTHLNLSHSRDKILEYYLSDLRGSSFVSSSPLVSGIVGKPVFSVLSYRWAGLDPATGDPQGYLDGAPGKDYAALLGTDVQLEDLRFHGSAIPTFFGSLGNTVTLGHLSLTARLTYKLGYYFRRSSVNYNLLYRNGTMHADFADRWQQPGDEALTDVPSMNYPAVANRDTFYAGAEVLVERADHVRLQYVTASYDFTKDTFRGLPFQSLQAYLNASNLGLLWAANKRGLDPDVQLNRFPLPVARSYAIGLRASF</sequence>
<evidence type="ECO:0000256" key="5">
    <source>
        <dbReference type="ARBA" id="ARBA00023077"/>
    </source>
</evidence>
<dbReference type="RefSeq" id="WP_147923109.1">
    <property type="nucleotide sequence ID" value="NZ_VRTY01000079.1"/>
</dbReference>
<keyword evidence="3 8" id="KW-1134">Transmembrane beta strand</keyword>
<dbReference type="GO" id="GO:0009279">
    <property type="term" value="C:cell outer membrane"/>
    <property type="evidence" value="ECO:0007669"/>
    <property type="project" value="UniProtKB-SubCell"/>
</dbReference>
<accession>A0A5C8JIC3</accession>
<dbReference type="Pfam" id="PF07715">
    <property type="entry name" value="Plug"/>
    <property type="match status" value="1"/>
</dbReference>
<comment type="similarity">
    <text evidence="8 9">Belongs to the TonB-dependent receptor family.</text>
</comment>
<dbReference type="OrthoDB" id="9768177at2"/>
<evidence type="ECO:0000256" key="10">
    <source>
        <dbReference type="SAM" id="SignalP"/>
    </source>
</evidence>
<reference evidence="13 14" key="1">
    <citation type="submission" date="2019-08" db="EMBL/GenBank/DDBJ databases">
        <authorList>
            <person name="Shi S."/>
        </authorList>
    </citation>
    <scope>NUCLEOTIDE SEQUENCE [LARGE SCALE GENOMIC DNA]</scope>
    <source>
        <strain evidence="13 14">GY10130</strain>
    </source>
</reference>
<evidence type="ECO:0000313" key="13">
    <source>
        <dbReference type="EMBL" id="TXK36454.1"/>
    </source>
</evidence>
<dbReference type="SUPFAM" id="SSF56935">
    <property type="entry name" value="Porins"/>
    <property type="match status" value="1"/>
</dbReference>
<dbReference type="InterPro" id="IPR012910">
    <property type="entry name" value="Plug_dom"/>
</dbReference>
<gene>
    <name evidence="13" type="ORF">FVR03_17740</name>
</gene>
<dbReference type="AlphaFoldDB" id="A0A5C8JIC3"/>
<dbReference type="EMBL" id="VRTY01000079">
    <property type="protein sequence ID" value="TXK36454.1"/>
    <property type="molecule type" value="Genomic_DNA"/>
</dbReference>
<evidence type="ECO:0000256" key="2">
    <source>
        <dbReference type="ARBA" id="ARBA00022448"/>
    </source>
</evidence>
<dbReference type="InterPro" id="IPR023997">
    <property type="entry name" value="TonB-dep_OMP_SusC/RagA_CS"/>
</dbReference>
<organism evidence="13 14">
    <name type="scientific">Pontibacter qinzhouensis</name>
    <dbReference type="NCBI Taxonomy" id="2603253"/>
    <lineage>
        <taxon>Bacteria</taxon>
        <taxon>Pseudomonadati</taxon>
        <taxon>Bacteroidota</taxon>
        <taxon>Cytophagia</taxon>
        <taxon>Cytophagales</taxon>
        <taxon>Hymenobacteraceae</taxon>
        <taxon>Pontibacter</taxon>
    </lineage>
</organism>
<dbReference type="NCBIfam" id="TIGR04057">
    <property type="entry name" value="SusC_RagA_signa"/>
    <property type="match status" value="1"/>
</dbReference>
<comment type="subcellular location">
    <subcellularLocation>
        <location evidence="1 8">Cell outer membrane</location>
        <topology evidence="1 8">Multi-pass membrane protein</topology>
    </subcellularLocation>
</comment>
<evidence type="ECO:0000256" key="3">
    <source>
        <dbReference type="ARBA" id="ARBA00022452"/>
    </source>
</evidence>
<dbReference type="SUPFAM" id="SSF49464">
    <property type="entry name" value="Carboxypeptidase regulatory domain-like"/>
    <property type="match status" value="1"/>
</dbReference>
<feature type="chain" id="PRO_5023000790" evidence="10">
    <location>
        <begin position="20"/>
        <end position="1067"/>
    </location>
</feature>
<evidence type="ECO:0000256" key="6">
    <source>
        <dbReference type="ARBA" id="ARBA00023136"/>
    </source>
</evidence>
<evidence type="ECO:0000259" key="12">
    <source>
        <dbReference type="Pfam" id="PF07715"/>
    </source>
</evidence>
<dbReference type="Pfam" id="PF00593">
    <property type="entry name" value="TonB_dep_Rec_b-barrel"/>
    <property type="match status" value="1"/>
</dbReference>
<dbReference type="PROSITE" id="PS52016">
    <property type="entry name" value="TONB_DEPENDENT_REC_3"/>
    <property type="match status" value="1"/>
</dbReference>
<evidence type="ECO:0000259" key="11">
    <source>
        <dbReference type="Pfam" id="PF00593"/>
    </source>
</evidence>
<dbReference type="InterPro" id="IPR023996">
    <property type="entry name" value="TonB-dep_OMP_SusC/RagA"/>
</dbReference>
<feature type="domain" description="TonB-dependent receptor-like beta-barrel" evidence="11">
    <location>
        <begin position="434"/>
        <end position="932"/>
    </location>
</feature>
<evidence type="ECO:0000313" key="14">
    <source>
        <dbReference type="Proteomes" id="UP000321926"/>
    </source>
</evidence>
<evidence type="ECO:0000256" key="4">
    <source>
        <dbReference type="ARBA" id="ARBA00022692"/>
    </source>
</evidence>
<keyword evidence="10" id="KW-0732">Signal</keyword>
<feature type="domain" description="TonB-dependent receptor plug" evidence="12">
    <location>
        <begin position="118"/>
        <end position="220"/>
    </location>
</feature>
<dbReference type="Pfam" id="PF13715">
    <property type="entry name" value="CarbopepD_reg_2"/>
    <property type="match status" value="1"/>
</dbReference>
<feature type="signal peptide" evidence="10">
    <location>
        <begin position="1"/>
        <end position="19"/>
    </location>
</feature>
<keyword evidence="14" id="KW-1185">Reference proteome</keyword>
<dbReference type="Proteomes" id="UP000321926">
    <property type="component" value="Unassembled WGS sequence"/>
</dbReference>
<keyword evidence="5 9" id="KW-0798">TonB box</keyword>
<dbReference type="Gene3D" id="2.170.130.10">
    <property type="entry name" value="TonB-dependent receptor, plug domain"/>
    <property type="match status" value="1"/>
</dbReference>
<name>A0A5C8JIC3_9BACT</name>
<keyword evidence="4 8" id="KW-0812">Transmembrane</keyword>
<dbReference type="InterPro" id="IPR000531">
    <property type="entry name" value="Beta-barrel_TonB"/>
</dbReference>
<keyword evidence="6 8" id="KW-0472">Membrane</keyword>
<dbReference type="Gene3D" id="2.40.170.20">
    <property type="entry name" value="TonB-dependent receptor, beta-barrel domain"/>
    <property type="match status" value="1"/>
</dbReference>
<protein>
    <submittedName>
        <fullName evidence="13">SusC/RagA family TonB-linked outer membrane protein</fullName>
    </submittedName>
</protein>
<keyword evidence="7 8" id="KW-0998">Cell outer membrane</keyword>
<dbReference type="InterPro" id="IPR037066">
    <property type="entry name" value="Plug_dom_sf"/>
</dbReference>
<dbReference type="InterPro" id="IPR036942">
    <property type="entry name" value="Beta-barrel_TonB_sf"/>
</dbReference>
<evidence type="ECO:0000256" key="1">
    <source>
        <dbReference type="ARBA" id="ARBA00004571"/>
    </source>
</evidence>
<dbReference type="Gene3D" id="2.60.40.1120">
    <property type="entry name" value="Carboxypeptidase-like, regulatory domain"/>
    <property type="match status" value="1"/>
</dbReference>
<comment type="caution">
    <text evidence="13">The sequence shown here is derived from an EMBL/GenBank/DDBJ whole genome shotgun (WGS) entry which is preliminary data.</text>
</comment>
<evidence type="ECO:0000256" key="7">
    <source>
        <dbReference type="ARBA" id="ARBA00023237"/>
    </source>
</evidence>
<dbReference type="NCBIfam" id="TIGR04056">
    <property type="entry name" value="OMP_RagA_SusC"/>
    <property type="match status" value="1"/>
</dbReference>
<dbReference type="InterPro" id="IPR008969">
    <property type="entry name" value="CarboxyPept-like_regulatory"/>
</dbReference>
<keyword evidence="2 8" id="KW-0813">Transport</keyword>
<evidence type="ECO:0000256" key="8">
    <source>
        <dbReference type="PROSITE-ProRule" id="PRU01360"/>
    </source>
</evidence>
<dbReference type="InterPro" id="IPR039426">
    <property type="entry name" value="TonB-dep_rcpt-like"/>
</dbReference>